<reference evidence="1" key="1">
    <citation type="submission" date="2023-04" db="EMBL/GenBank/DDBJ databases">
        <title>A chromosome-level genome assembly of the parasitoid wasp Eretmocerus hayati.</title>
        <authorList>
            <person name="Zhong Y."/>
            <person name="Liu S."/>
            <person name="Liu Y."/>
        </authorList>
    </citation>
    <scope>NUCLEOTIDE SEQUENCE</scope>
    <source>
        <strain evidence="1">ZJU_SS_LIU_2023</strain>
    </source>
</reference>
<dbReference type="Proteomes" id="UP001239111">
    <property type="component" value="Chromosome 1"/>
</dbReference>
<organism evidence="1 2">
    <name type="scientific">Eretmocerus hayati</name>
    <dbReference type="NCBI Taxonomy" id="131215"/>
    <lineage>
        <taxon>Eukaryota</taxon>
        <taxon>Metazoa</taxon>
        <taxon>Ecdysozoa</taxon>
        <taxon>Arthropoda</taxon>
        <taxon>Hexapoda</taxon>
        <taxon>Insecta</taxon>
        <taxon>Pterygota</taxon>
        <taxon>Neoptera</taxon>
        <taxon>Endopterygota</taxon>
        <taxon>Hymenoptera</taxon>
        <taxon>Apocrita</taxon>
        <taxon>Proctotrupomorpha</taxon>
        <taxon>Chalcidoidea</taxon>
        <taxon>Aphelinidae</taxon>
        <taxon>Aphelininae</taxon>
        <taxon>Eretmocerus</taxon>
    </lineage>
</organism>
<evidence type="ECO:0000313" key="1">
    <source>
        <dbReference type="EMBL" id="KAJ8685237.1"/>
    </source>
</evidence>
<comment type="caution">
    <text evidence="1">The sequence shown here is derived from an EMBL/GenBank/DDBJ whole genome shotgun (WGS) entry which is preliminary data.</text>
</comment>
<proteinExistence type="predicted"/>
<accession>A0ACC2PPB1</accession>
<sequence>MEYHEVSVGGNRTDKPSAAAKIASKQTGEITVDPTLLQGPFPGDFGAELEALESEISSFQDEASVNNTTPENANSCSTFGDNGSSNIAARLSSSSQSSENDIFLRVSSASSDNSHETSRKFLALDSELASDLSDESTDDDVSISSRDVPYSTSDEDDDEVADIAPENMPLDSNHETATDPRGKRTSSERDALARKRLRPPENWAKNLRRAATNQGKQYIPSTCHKTVPARKMGDSCNCSHKCWQKISDEQRKKVHSEFWTIPFQSRKYDFIQRYVVETNKKSKQDKLTRRFLSRCYYLPDENNEKIQVCQEMFLNTLDVSVSIVRTTLGKMRERSAVLEDERGKAPKISMRSNPEKLSSARDHINSFPRVESHYTRKDSSKEYLEEGLSIKAMYGLCKEWAEDNQRPIASEHQYTKIFSEEFNIGFFVPKKDQCDICVGYKQATPEVKSALDRDYQAHLKNKTVARLMKDADAIRAKENTENFCMACYDFQKILSTPKSESSSLYYKRKLNVYHFTIYSVGEHQGYCFVWSEYDAKKGSTEVATCVLHFIELEALAGVTDFYCDNCAGQNKNKYVISMYQYAAAKFKINITHIFLEPGHTQNEGDSVHATIEKYAWRKMIFTQGGWCDIIRCAKVNDPKYQVIEMTYDSFISFKDLADKQYWKRTVMGDKGRKKTVAVGISNFKKIFIFKDEVNQILFKTSLDDEYETPVTRKQKNHADVKKF</sequence>
<protein>
    <submittedName>
        <fullName evidence="1">Uncharacterized protein</fullName>
    </submittedName>
</protein>
<dbReference type="EMBL" id="CM056741">
    <property type="protein sequence ID" value="KAJ8685237.1"/>
    <property type="molecule type" value="Genomic_DNA"/>
</dbReference>
<keyword evidence="2" id="KW-1185">Reference proteome</keyword>
<name>A0ACC2PPB1_9HYME</name>
<evidence type="ECO:0000313" key="2">
    <source>
        <dbReference type="Proteomes" id="UP001239111"/>
    </source>
</evidence>
<gene>
    <name evidence="1" type="ORF">QAD02_021030</name>
</gene>